<dbReference type="InterPro" id="IPR051159">
    <property type="entry name" value="Hexapeptide_acetyltransf"/>
</dbReference>
<dbReference type="KEGG" id="acou:A5CBH24_11430"/>
<sequence length="245" mass="26741">MDIQGQENQLILAFPDREVRCLDTADNRINRMLERSNISIIGNNNRVLLHFESEDSAEELLTGAGFLLIVKGDGNEVDMGTVIVRCSSILGMTGLKLIIGQLPGLGAGVSRTANGCSVTIGDRVVINGVTLYLQEDHSRVSIGDDSQLSWGVDVWCTDAHTITDLEGNPVNYAESIEIGRHVWVGKDVKIGKNVRIADNSIVGWGSIVTKRFDEPNVILAGTPAKIVKRGINWDRKCINKYTKGL</sequence>
<name>A0A4Y1WRZ0_9BACT</name>
<dbReference type="GeneID" id="78341861"/>
<dbReference type="PANTHER" id="PTHR23416">
    <property type="entry name" value="SIALIC ACID SYNTHASE-RELATED"/>
    <property type="match status" value="1"/>
</dbReference>
<dbReference type="OrthoDB" id="9812571at2"/>
<gene>
    <name evidence="1" type="ORF">A5CBH24_11430</name>
</gene>
<dbReference type="Proteomes" id="UP000318946">
    <property type="component" value="Chromosome"/>
</dbReference>
<dbReference type="SUPFAM" id="SSF51161">
    <property type="entry name" value="Trimeric LpxA-like enzymes"/>
    <property type="match status" value="1"/>
</dbReference>
<dbReference type="EMBL" id="AP019735">
    <property type="protein sequence ID" value="BBL03830.1"/>
    <property type="molecule type" value="Genomic_DNA"/>
</dbReference>
<evidence type="ECO:0000313" key="2">
    <source>
        <dbReference type="Proteomes" id="UP000318946"/>
    </source>
</evidence>
<dbReference type="CDD" id="cd04647">
    <property type="entry name" value="LbH_MAT_like"/>
    <property type="match status" value="1"/>
</dbReference>
<organism evidence="1 2">
    <name type="scientific">Alistipes communis</name>
    <dbReference type="NCBI Taxonomy" id="2585118"/>
    <lineage>
        <taxon>Bacteria</taxon>
        <taxon>Pseudomonadati</taxon>
        <taxon>Bacteroidota</taxon>
        <taxon>Bacteroidia</taxon>
        <taxon>Bacteroidales</taxon>
        <taxon>Rikenellaceae</taxon>
        <taxon>Alistipes</taxon>
    </lineage>
</organism>
<reference evidence="2" key="1">
    <citation type="submission" date="2019-06" db="EMBL/GenBank/DDBJ databases">
        <title>Alistipes onderdonkii subsp. vulgaris subsp. nov., Alistipes dispar sp. nov. and Alistipes communis sp. nov., isolated from human faeces, and creation of Alistipes onderdonkii subsp. onderdonkii subsp. nov.</title>
        <authorList>
            <person name="Sakamoto M."/>
            <person name="Ikeyama N."/>
            <person name="Ogata Y."/>
            <person name="Suda W."/>
            <person name="Iino T."/>
            <person name="Hattori M."/>
            <person name="Ohkuma M."/>
        </authorList>
    </citation>
    <scope>NUCLEOTIDE SEQUENCE [LARGE SCALE GENOMIC DNA]</scope>
    <source>
        <strain evidence="2">5CBH24</strain>
    </source>
</reference>
<dbReference type="RefSeq" id="WP_141412466.1">
    <property type="nucleotide sequence ID" value="NZ_AP019735.1"/>
</dbReference>
<keyword evidence="2" id="KW-1185">Reference proteome</keyword>
<dbReference type="InterPro" id="IPR011004">
    <property type="entry name" value="Trimer_LpxA-like_sf"/>
</dbReference>
<protein>
    <submittedName>
        <fullName evidence="1">Uncharacterized protein</fullName>
    </submittedName>
</protein>
<dbReference type="Gene3D" id="2.160.10.10">
    <property type="entry name" value="Hexapeptide repeat proteins"/>
    <property type="match status" value="1"/>
</dbReference>
<accession>A0A4Y1WRZ0</accession>
<evidence type="ECO:0000313" key="1">
    <source>
        <dbReference type="EMBL" id="BBL03830.1"/>
    </source>
</evidence>
<proteinExistence type="predicted"/>
<dbReference type="AlphaFoldDB" id="A0A4Y1WRZ0"/>